<dbReference type="AlphaFoldDB" id="Q1Z473"/>
<dbReference type="Proteomes" id="UP000003789">
    <property type="component" value="Unassembled WGS sequence"/>
</dbReference>
<evidence type="ECO:0000313" key="2">
    <source>
        <dbReference type="Proteomes" id="UP000003789"/>
    </source>
</evidence>
<dbReference type="EMBL" id="AAPH01000012">
    <property type="protein sequence ID" value="EAS43229.1"/>
    <property type="molecule type" value="Genomic_DNA"/>
</dbReference>
<proteinExistence type="predicted"/>
<name>Q1Z473_9GAMM</name>
<organism evidence="1 2">
    <name type="scientific">Photobacterium profundum 3TCK</name>
    <dbReference type="NCBI Taxonomy" id="314280"/>
    <lineage>
        <taxon>Bacteria</taxon>
        <taxon>Pseudomonadati</taxon>
        <taxon>Pseudomonadota</taxon>
        <taxon>Gammaproteobacteria</taxon>
        <taxon>Vibrionales</taxon>
        <taxon>Vibrionaceae</taxon>
        <taxon>Photobacterium</taxon>
    </lineage>
</organism>
<comment type="caution">
    <text evidence="1">The sequence shown here is derived from an EMBL/GenBank/DDBJ whole genome shotgun (WGS) entry which is preliminary data.</text>
</comment>
<dbReference type="HOGENOM" id="CLU_221809_0_0_6"/>
<accession>Q1Z473</accession>
<evidence type="ECO:0000313" key="1">
    <source>
        <dbReference type="EMBL" id="EAS43229.1"/>
    </source>
</evidence>
<reference evidence="1 2" key="1">
    <citation type="submission" date="2006-03" db="EMBL/GenBank/DDBJ databases">
        <authorList>
            <person name="Bartlett D.H."/>
            <person name="Valle G."/>
            <person name="Lauro F.M."/>
            <person name="Vezzi A."/>
            <person name="Simonato F."/>
            <person name="Eloe E."/>
            <person name="Vitulo N."/>
            <person name="Stratton T.K."/>
            <person name="D'angelo M."/>
            <person name="Ferriera S."/>
            <person name="Johnson J."/>
            <person name="Kravitz S."/>
            <person name="Beeson K."/>
            <person name="Sutton G."/>
            <person name="Rogers Y."/>
            <person name="Friedman R."/>
            <person name="Frazier M."/>
            <person name="Venter J.C."/>
        </authorList>
    </citation>
    <scope>NUCLEOTIDE SEQUENCE [LARGE SCALE GENOMIC DNA]</scope>
    <source>
        <strain evidence="1 2">3TCK</strain>
    </source>
</reference>
<gene>
    <name evidence="1" type="ORF">P3TCK_27524</name>
</gene>
<protein>
    <submittedName>
        <fullName evidence="1">Uncharacterized protein</fullName>
    </submittedName>
</protein>
<sequence length="24" mass="2884">MARIFEKIISLYQPSFVELYKNGH</sequence>